<feature type="transmembrane region" description="Helical" evidence="7">
    <location>
        <begin position="430"/>
        <end position="449"/>
    </location>
</feature>
<protein>
    <submittedName>
        <fullName evidence="9">DHA2 family efflux MFS transporter permease subunit</fullName>
    </submittedName>
</protein>
<evidence type="ECO:0000256" key="7">
    <source>
        <dbReference type="SAM" id="Phobius"/>
    </source>
</evidence>
<evidence type="ECO:0000256" key="6">
    <source>
        <dbReference type="ARBA" id="ARBA00023136"/>
    </source>
</evidence>
<feature type="transmembrane region" description="Helical" evidence="7">
    <location>
        <begin position="393"/>
        <end position="418"/>
    </location>
</feature>
<dbReference type="Pfam" id="PF07690">
    <property type="entry name" value="MFS_1"/>
    <property type="match status" value="1"/>
</dbReference>
<dbReference type="GO" id="GO:0005886">
    <property type="term" value="C:plasma membrane"/>
    <property type="evidence" value="ECO:0007669"/>
    <property type="project" value="UniProtKB-SubCell"/>
</dbReference>
<dbReference type="PANTHER" id="PTHR42718">
    <property type="entry name" value="MAJOR FACILITATOR SUPERFAMILY MULTIDRUG TRANSPORTER MFSC"/>
    <property type="match status" value="1"/>
</dbReference>
<accession>A0A3E3IAC2</accession>
<feature type="domain" description="Major facilitator superfamily (MFS) profile" evidence="8">
    <location>
        <begin position="11"/>
        <end position="453"/>
    </location>
</feature>
<dbReference type="Pfam" id="PF13189">
    <property type="entry name" value="Cytidylate_kin2"/>
    <property type="match status" value="1"/>
</dbReference>
<proteinExistence type="predicted"/>
<dbReference type="InterPro" id="IPR004638">
    <property type="entry name" value="EmrB-like"/>
</dbReference>
<dbReference type="PRINTS" id="PR01036">
    <property type="entry name" value="TCRTETB"/>
</dbReference>
<dbReference type="SUPFAM" id="SSF52540">
    <property type="entry name" value="P-loop containing nucleoside triphosphate hydrolases"/>
    <property type="match status" value="1"/>
</dbReference>
<dbReference type="PROSITE" id="PS50850">
    <property type="entry name" value="MFS"/>
    <property type="match status" value="1"/>
</dbReference>
<keyword evidence="5 7" id="KW-1133">Transmembrane helix</keyword>
<dbReference type="AlphaFoldDB" id="A0A3E3IAC2"/>
<evidence type="ECO:0000256" key="1">
    <source>
        <dbReference type="ARBA" id="ARBA00004651"/>
    </source>
</evidence>
<feature type="transmembrane region" description="Helical" evidence="7">
    <location>
        <begin position="326"/>
        <end position="348"/>
    </location>
</feature>
<feature type="transmembrane region" description="Helical" evidence="7">
    <location>
        <begin position="46"/>
        <end position="68"/>
    </location>
</feature>
<evidence type="ECO:0000256" key="3">
    <source>
        <dbReference type="ARBA" id="ARBA00022475"/>
    </source>
</evidence>
<dbReference type="PANTHER" id="PTHR42718:SF24">
    <property type="entry name" value="MAJOR FACILITATOR SUPERFAMILY (MFS) PROFILE DOMAIN-CONTAINING PROTEIN"/>
    <property type="match status" value="1"/>
</dbReference>
<dbReference type="NCBIfam" id="TIGR00711">
    <property type="entry name" value="efflux_EmrB"/>
    <property type="match status" value="1"/>
</dbReference>
<keyword evidence="10" id="KW-1185">Reference proteome</keyword>
<dbReference type="InterPro" id="IPR020846">
    <property type="entry name" value="MFS_dom"/>
</dbReference>
<dbReference type="RefSeq" id="WP_117543612.1">
    <property type="nucleotide sequence ID" value="NZ_JBKUNB010000003.1"/>
</dbReference>
<dbReference type="GO" id="GO:0022857">
    <property type="term" value="F:transmembrane transporter activity"/>
    <property type="evidence" value="ECO:0007669"/>
    <property type="project" value="InterPro"/>
</dbReference>
<feature type="transmembrane region" description="Helical" evidence="7">
    <location>
        <begin position="295"/>
        <end position="314"/>
    </location>
</feature>
<dbReference type="InterPro" id="IPR036259">
    <property type="entry name" value="MFS_trans_sf"/>
</dbReference>
<evidence type="ECO:0000259" key="8">
    <source>
        <dbReference type="PROSITE" id="PS50850"/>
    </source>
</evidence>
<evidence type="ECO:0000313" key="10">
    <source>
        <dbReference type="Proteomes" id="UP000260812"/>
    </source>
</evidence>
<feature type="transmembrane region" description="Helical" evidence="7">
    <location>
        <begin position="221"/>
        <end position="244"/>
    </location>
</feature>
<reference evidence="9" key="1">
    <citation type="submission" date="2018-08" db="EMBL/GenBank/DDBJ databases">
        <title>A genome reference for cultivated species of the human gut microbiota.</title>
        <authorList>
            <person name="Zou Y."/>
            <person name="Xue W."/>
            <person name="Luo G."/>
        </authorList>
    </citation>
    <scope>NUCLEOTIDE SEQUENCE [LARGE SCALE GENOMIC DNA]</scope>
    <source>
        <strain evidence="9">TF05-5AC</strain>
    </source>
</reference>
<dbReference type="InterPro" id="IPR027417">
    <property type="entry name" value="P-loop_NTPase"/>
</dbReference>
<dbReference type="Gene3D" id="1.20.1250.20">
    <property type="entry name" value="MFS general substrate transporter like domains"/>
    <property type="match status" value="1"/>
</dbReference>
<feature type="transmembrane region" description="Helical" evidence="7">
    <location>
        <begin position="77"/>
        <end position="100"/>
    </location>
</feature>
<keyword evidence="4 7" id="KW-0812">Transmembrane</keyword>
<dbReference type="Gene3D" id="3.40.50.300">
    <property type="entry name" value="P-loop containing nucleotide triphosphate hydrolases"/>
    <property type="match status" value="1"/>
</dbReference>
<dbReference type="GeneID" id="97985798"/>
<evidence type="ECO:0000313" key="9">
    <source>
        <dbReference type="EMBL" id="RGE63987.1"/>
    </source>
</evidence>
<dbReference type="CDD" id="cd17503">
    <property type="entry name" value="MFS_LmrB_MDR_like"/>
    <property type="match status" value="1"/>
</dbReference>
<keyword evidence="3" id="KW-1003">Cell membrane</keyword>
<organism evidence="9 10">
    <name type="scientific">Eisenbergiella massiliensis</name>
    <dbReference type="NCBI Taxonomy" id="1720294"/>
    <lineage>
        <taxon>Bacteria</taxon>
        <taxon>Bacillati</taxon>
        <taxon>Bacillota</taxon>
        <taxon>Clostridia</taxon>
        <taxon>Lachnospirales</taxon>
        <taxon>Lachnospiraceae</taxon>
        <taxon>Eisenbergiella</taxon>
    </lineage>
</organism>
<dbReference type="InterPro" id="IPR011701">
    <property type="entry name" value="MFS"/>
</dbReference>
<feature type="transmembrane region" description="Helical" evidence="7">
    <location>
        <begin position="166"/>
        <end position="186"/>
    </location>
</feature>
<keyword evidence="2" id="KW-0813">Transport</keyword>
<evidence type="ECO:0000256" key="5">
    <source>
        <dbReference type="ARBA" id="ARBA00022989"/>
    </source>
</evidence>
<dbReference type="Gene3D" id="1.20.1720.10">
    <property type="entry name" value="Multidrug resistance protein D"/>
    <property type="match status" value="1"/>
</dbReference>
<feature type="transmembrane region" description="Helical" evidence="7">
    <location>
        <begin position="106"/>
        <end position="127"/>
    </location>
</feature>
<comment type="caution">
    <text evidence="9">The sequence shown here is derived from an EMBL/GenBank/DDBJ whole genome shotgun (WGS) entry which is preliminary data.</text>
</comment>
<feature type="transmembrane region" description="Helical" evidence="7">
    <location>
        <begin position="354"/>
        <end position="372"/>
    </location>
</feature>
<comment type="subcellular location">
    <subcellularLocation>
        <location evidence="1">Cell membrane</location>
        <topology evidence="1">Multi-pass membrane protein</topology>
    </subcellularLocation>
</comment>
<feature type="transmembrane region" description="Helical" evidence="7">
    <location>
        <begin position="198"/>
        <end position="215"/>
    </location>
</feature>
<dbReference type="Proteomes" id="UP000260812">
    <property type="component" value="Unassembled WGS sequence"/>
</dbReference>
<dbReference type="SUPFAM" id="SSF103473">
    <property type="entry name" value="MFS general substrate transporter"/>
    <property type="match status" value="1"/>
</dbReference>
<gene>
    <name evidence="9" type="ORF">DXC51_02590</name>
</gene>
<name>A0A3E3IAC2_9FIRM</name>
<evidence type="ECO:0000256" key="2">
    <source>
        <dbReference type="ARBA" id="ARBA00022448"/>
    </source>
</evidence>
<feature type="transmembrane region" description="Helical" evidence="7">
    <location>
        <begin position="134"/>
        <end position="154"/>
    </location>
</feature>
<keyword evidence="6 7" id="KW-0472">Membrane</keyword>
<dbReference type="EMBL" id="QVLV01000002">
    <property type="protein sequence ID" value="RGE63987.1"/>
    <property type="molecule type" value="Genomic_DNA"/>
</dbReference>
<feature type="transmembrane region" description="Helical" evidence="7">
    <location>
        <begin position="264"/>
        <end position="289"/>
    </location>
</feature>
<sequence>MKNKNINKKLIIGIIIVGAFISSLNQTVMTASLPRIMTEFGITASVGQWLTTGYLLVMGIMIPCTGYLMEHFSSRKLYLISVSLFFIGCAAAAFSPNIYLLLLARVVQALGAGILLPLPQVVAFRLYRPEERGTIMGIVGLTTGFAPAFGPTFAGWIADSFGWRSIFYIMCALAALSIVLGIVKLPEEEKHSEGKLDILSVILSTIGFCGLLTGVSNQGIYGFFSPIVFGPLAVGILCIVLFSLRQLKLPSPLLELRIFQNRNFTLGTVLLIFAYGSMLSVSTLLPIYIQNLRHYSATVSGLVMLPGALFLALLNPLCGRILDKRGPYLLSLAGLVLLGGATFGLSFIGIDTPLATVVILYAFRTLGVVALLQPLQTWAVNSVESKFISHGTALMNTVRQVGGSIISALLVTVMSVSARDNGDMKGIETSFLVTSILVFLSLAVSAVLMRPKKSAEESWEKESAAALPEDSSHIIITIAREYGSGGREIGLKVAQALKIPFYDRELIAMEARECGLSSDYVESTEEGLSLRDTAWNWAAQSYGAFETHLFATGNLSEADRLFQAQRQVIRQIARVGSCVIIGRCADYILKDYPGCLRIFIRSDPDQRRQRIQTEYKIPPEKTDAIMKQKDSERAFHHKRYTGQTWGAPSNYHIVLNSSLLGIDRCVRLIVESVRTVK</sequence>
<evidence type="ECO:0000256" key="4">
    <source>
        <dbReference type="ARBA" id="ARBA00022692"/>
    </source>
</evidence>